<evidence type="ECO:0000256" key="10">
    <source>
        <dbReference type="SAM" id="MobiDB-lite"/>
    </source>
</evidence>
<feature type="region of interest" description="Disordered" evidence="10">
    <location>
        <begin position="77"/>
        <end position="178"/>
    </location>
</feature>
<evidence type="ECO:0000256" key="8">
    <source>
        <dbReference type="ARBA" id="ARBA00023306"/>
    </source>
</evidence>
<evidence type="ECO:0000256" key="5">
    <source>
        <dbReference type="ARBA" id="ARBA00022618"/>
    </source>
</evidence>
<dbReference type="GO" id="GO:0032133">
    <property type="term" value="C:chromosome passenger complex"/>
    <property type="evidence" value="ECO:0007669"/>
    <property type="project" value="TreeGrafter"/>
</dbReference>
<keyword evidence="8" id="KW-0131">Cell cycle</keyword>
<accession>A0A232F1X6</accession>
<evidence type="ECO:0000259" key="11">
    <source>
        <dbReference type="Pfam" id="PF10512"/>
    </source>
</evidence>
<dbReference type="AlphaFoldDB" id="A0A232F1X6"/>
<evidence type="ECO:0000256" key="4">
    <source>
        <dbReference type="ARBA" id="ARBA00022454"/>
    </source>
</evidence>
<keyword evidence="6" id="KW-0498">Mitosis</keyword>
<sequence length="273" mass="30861">MPRTKQRKAGKRHSTGCDQVIRDFNRLIQLRIHKTELDFKNLEQKFDTSMQCVLKRFPTEIQNMTLRELFTIEASPVKENLPPKTPKVPKTAKKSSTKPQTSTNSKRTTAASDDGYQSESAASQASKLTTGANQRSRSTTRNQTKERTRSISRDRKSKLNITSAQKKKDLMKTPSNKTTNDFVITPKIRLNSAMNVLRKPKDGEMVFSTQGSPLMVSTTVSDRTANINVPLRNGNIVSLLPFNETSLTDNLFLDEETRHQLKILQSHLSKVLD</sequence>
<keyword evidence="7" id="KW-0539">Nucleus</keyword>
<dbReference type="EMBL" id="NNAY01001265">
    <property type="protein sequence ID" value="OXU24562.1"/>
    <property type="molecule type" value="Genomic_DNA"/>
</dbReference>
<keyword evidence="4" id="KW-0158">Chromosome</keyword>
<protein>
    <recommendedName>
        <fullName evidence="11">Borealin C-terminal domain-containing protein</fullName>
    </recommendedName>
</protein>
<feature type="compositionally biased region" description="Polar residues" evidence="10">
    <location>
        <begin position="107"/>
        <end position="142"/>
    </location>
</feature>
<evidence type="ECO:0000256" key="9">
    <source>
        <dbReference type="ARBA" id="ARBA00023328"/>
    </source>
</evidence>
<dbReference type="Proteomes" id="UP000215335">
    <property type="component" value="Unassembled WGS sequence"/>
</dbReference>
<dbReference type="InterPro" id="IPR018867">
    <property type="entry name" value="Cell_div_borealin"/>
</dbReference>
<organism evidence="12 13">
    <name type="scientific">Trichomalopsis sarcophagae</name>
    <dbReference type="NCBI Taxonomy" id="543379"/>
    <lineage>
        <taxon>Eukaryota</taxon>
        <taxon>Metazoa</taxon>
        <taxon>Ecdysozoa</taxon>
        <taxon>Arthropoda</taxon>
        <taxon>Hexapoda</taxon>
        <taxon>Insecta</taxon>
        <taxon>Pterygota</taxon>
        <taxon>Neoptera</taxon>
        <taxon>Endopterygota</taxon>
        <taxon>Hymenoptera</taxon>
        <taxon>Apocrita</taxon>
        <taxon>Proctotrupomorpha</taxon>
        <taxon>Chalcidoidea</taxon>
        <taxon>Pteromalidae</taxon>
        <taxon>Pteromalinae</taxon>
        <taxon>Trichomalopsis</taxon>
    </lineage>
</organism>
<evidence type="ECO:0000313" key="13">
    <source>
        <dbReference type="Proteomes" id="UP000215335"/>
    </source>
</evidence>
<dbReference type="Pfam" id="PF10512">
    <property type="entry name" value="Borealin"/>
    <property type="match status" value="1"/>
</dbReference>
<dbReference type="GO" id="GO:0051233">
    <property type="term" value="C:spindle midzone"/>
    <property type="evidence" value="ECO:0007669"/>
    <property type="project" value="TreeGrafter"/>
</dbReference>
<dbReference type="InterPro" id="IPR046466">
    <property type="entry name" value="Borealin_C"/>
</dbReference>
<evidence type="ECO:0000256" key="1">
    <source>
        <dbReference type="ARBA" id="ARBA00004123"/>
    </source>
</evidence>
<dbReference type="OrthoDB" id="6360905at2759"/>
<name>A0A232F1X6_9HYME</name>
<proteinExistence type="inferred from homology"/>
<dbReference type="GO" id="GO:0000775">
    <property type="term" value="C:chromosome, centromeric region"/>
    <property type="evidence" value="ECO:0007669"/>
    <property type="project" value="UniProtKB-SubCell"/>
</dbReference>
<evidence type="ECO:0000256" key="3">
    <source>
        <dbReference type="ARBA" id="ARBA00009914"/>
    </source>
</evidence>
<keyword evidence="9" id="KW-0137">Centromere</keyword>
<keyword evidence="13" id="KW-1185">Reference proteome</keyword>
<evidence type="ECO:0000256" key="6">
    <source>
        <dbReference type="ARBA" id="ARBA00022776"/>
    </source>
</evidence>
<comment type="similarity">
    <text evidence="3">Belongs to the borealin family.</text>
</comment>
<evidence type="ECO:0000256" key="7">
    <source>
        <dbReference type="ARBA" id="ARBA00023242"/>
    </source>
</evidence>
<gene>
    <name evidence="12" type="ORF">TSAR_009842</name>
</gene>
<dbReference type="GO" id="GO:0000070">
    <property type="term" value="P:mitotic sister chromatid segregation"/>
    <property type="evidence" value="ECO:0007669"/>
    <property type="project" value="TreeGrafter"/>
</dbReference>
<evidence type="ECO:0000313" key="12">
    <source>
        <dbReference type="EMBL" id="OXU24562.1"/>
    </source>
</evidence>
<feature type="compositionally biased region" description="Basic and acidic residues" evidence="10">
    <location>
        <begin position="143"/>
        <end position="154"/>
    </location>
</feature>
<comment type="subcellular location">
    <subcellularLocation>
        <location evidence="2">Chromosome</location>
        <location evidence="2">Centromere</location>
    </subcellularLocation>
    <subcellularLocation>
        <location evidence="1">Nucleus</location>
    </subcellularLocation>
</comment>
<dbReference type="GO" id="GO:0051301">
    <property type="term" value="P:cell division"/>
    <property type="evidence" value="ECO:0007669"/>
    <property type="project" value="UniProtKB-KW"/>
</dbReference>
<feature type="domain" description="Borealin C-terminal" evidence="11">
    <location>
        <begin position="167"/>
        <end position="272"/>
    </location>
</feature>
<dbReference type="PANTHER" id="PTHR16040:SF7">
    <property type="entry name" value="AUSTRALIN, ISOFORM A-RELATED"/>
    <property type="match status" value="1"/>
</dbReference>
<reference evidence="12 13" key="1">
    <citation type="journal article" date="2017" name="Curr. Biol.">
        <title>The Evolution of Venom by Co-option of Single-Copy Genes.</title>
        <authorList>
            <person name="Martinson E.O."/>
            <person name="Mrinalini"/>
            <person name="Kelkar Y.D."/>
            <person name="Chang C.H."/>
            <person name="Werren J.H."/>
        </authorList>
    </citation>
    <scope>NUCLEOTIDE SEQUENCE [LARGE SCALE GENOMIC DNA]</scope>
    <source>
        <strain evidence="12 13">Alberta</strain>
        <tissue evidence="12">Whole body</tissue>
    </source>
</reference>
<dbReference type="STRING" id="543379.A0A232F1X6"/>
<dbReference type="GO" id="GO:0005634">
    <property type="term" value="C:nucleus"/>
    <property type="evidence" value="ECO:0007669"/>
    <property type="project" value="UniProtKB-SubCell"/>
</dbReference>
<dbReference type="PANTHER" id="PTHR16040">
    <property type="entry name" value="AUSTRALIN, ISOFORM A-RELATED"/>
    <property type="match status" value="1"/>
</dbReference>
<comment type="caution">
    <text evidence="12">The sequence shown here is derived from an EMBL/GenBank/DDBJ whole genome shotgun (WGS) entry which is preliminary data.</text>
</comment>
<keyword evidence="5" id="KW-0132">Cell division</keyword>
<feature type="compositionally biased region" description="Low complexity" evidence="10">
    <location>
        <begin position="97"/>
        <end position="106"/>
    </location>
</feature>
<evidence type="ECO:0000256" key="2">
    <source>
        <dbReference type="ARBA" id="ARBA00004584"/>
    </source>
</evidence>
<dbReference type="Gene3D" id="6.10.250.1900">
    <property type="match status" value="1"/>
</dbReference>